<name>A0A9N8KPV3_9PEZI</name>
<protein>
    <submittedName>
        <fullName evidence="2">Uncharacterized protein</fullName>
    </submittedName>
</protein>
<reference evidence="2" key="1">
    <citation type="submission" date="2020-06" db="EMBL/GenBank/DDBJ databases">
        <authorList>
            <person name="Onetto C."/>
        </authorList>
    </citation>
    <scope>NUCLEOTIDE SEQUENCE</scope>
</reference>
<dbReference type="EMBL" id="CAINUL010000014">
    <property type="protein sequence ID" value="CAD0111809.1"/>
    <property type="molecule type" value="Genomic_DNA"/>
</dbReference>
<dbReference type="Proteomes" id="UP000745764">
    <property type="component" value="Unassembled WGS sequence"/>
</dbReference>
<sequence length="211" mass="22905">MKFGSTTFTALAALTPTIMAAQAYIPYAWCPNIPAIHNKPVSAHDGRFFIDKDTTAVGPYGSNPDLWNTTIISGPTEGDNWWMGITGTGGQSLFLAKWSPFLSHAKWALGSTVVDGKDVDGGFLPAYGTGAVTFVLGNTTDSQLKLVNTGRYGGSRGTPMTDEWSACAVGDFFSVEAGRRIEYGLDCYDFEMVLKVTDAPAPQYYHYWDEL</sequence>
<gene>
    <name evidence="2" type="ORF">AWRI4620_LOCUS6064</name>
</gene>
<proteinExistence type="predicted"/>
<dbReference type="OrthoDB" id="5430620at2759"/>
<comment type="caution">
    <text evidence="2">The sequence shown here is derived from an EMBL/GenBank/DDBJ whole genome shotgun (WGS) entry which is preliminary data.</text>
</comment>
<accession>A0A9N8KPV3</accession>
<keyword evidence="3" id="KW-1185">Reference proteome</keyword>
<organism evidence="2 3">
    <name type="scientific">Aureobasidium uvarum</name>
    <dbReference type="NCBI Taxonomy" id="2773716"/>
    <lineage>
        <taxon>Eukaryota</taxon>
        <taxon>Fungi</taxon>
        <taxon>Dikarya</taxon>
        <taxon>Ascomycota</taxon>
        <taxon>Pezizomycotina</taxon>
        <taxon>Dothideomycetes</taxon>
        <taxon>Dothideomycetidae</taxon>
        <taxon>Dothideales</taxon>
        <taxon>Saccotheciaceae</taxon>
        <taxon>Aureobasidium</taxon>
    </lineage>
</organism>
<feature type="chain" id="PRO_5040451183" evidence="1">
    <location>
        <begin position="21"/>
        <end position="211"/>
    </location>
</feature>
<feature type="signal peptide" evidence="1">
    <location>
        <begin position="1"/>
        <end position="20"/>
    </location>
</feature>
<keyword evidence="1" id="KW-0732">Signal</keyword>
<evidence type="ECO:0000313" key="3">
    <source>
        <dbReference type="Proteomes" id="UP000745764"/>
    </source>
</evidence>
<dbReference type="AlphaFoldDB" id="A0A9N8KPV3"/>
<evidence type="ECO:0000256" key="1">
    <source>
        <dbReference type="SAM" id="SignalP"/>
    </source>
</evidence>
<evidence type="ECO:0000313" key="2">
    <source>
        <dbReference type="EMBL" id="CAD0111809.1"/>
    </source>
</evidence>